<keyword evidence="1" id="KW-0472">Membrane</keyword>
<dbReference type="Proteomes" id="UP000821866">
    <property type="component" value="Unassembled WGS sequence"/>
</dbReference>
<dbReference type="EMBL" id="JABSTU010000900">
    <property type="protein sequence ID" value="KAH7986856.1"/>
    <property type="molecule type" value="Genomic_DNA"/>
</dbReference>
<comment type="caution">
    <text evidence="2">The sequence shown here is derived from an EMBL/GenBank/DDBJ whole genome shotgun (WGS) entry which is preliminary data.</text>
</comment>
<protein>
    <submittedName>
        <fullName evidence="2">Uncharacterized protein</fullName>
    </submittedName>
</protein>
<gene>
    <name evidence="2" type="ORF">HPB51_026595</name>
</gene>
<evidence type="ECO:0000256" key="1">
    <source>
        <dbReference type="SAM" id="Phobius"/>
    </source>
</evidence>
<dbReference type="VEuPathDB" id="VectorBase:LOC119163637"/>
<sequence length="115" mass="12613">MTKPCFSESEGVFDGAGDVAGRLRATFSFLHRLYPFNQPPGIVVSYCITTLTLDVFLLSFLTQLLLEPITSGSFWAVLLVVLLSLVALFCFVVILMHQQSTTLLHYKASIASVAP</sequence>
<keyword evidence="1" id="KW-1133">Transmembrane helix</keyword>
<organism evidence="2 3">
    <name type="scientific">Rhipicephalus microplus</name>
    <name type="common">Cattle tick</name>
    <name type="synonym">Boophilus microplus</name>
    <dbReference type="NCBI Taxonomy" id="6941"/>
    <lineage>
        <taxon>Eukaryota</taxon>
        <taxon>Metazoa</taxon>
        <taxon>Ecdysozoa</taxon>
        <taxon>Arthropoda</taxon>
        <taxon>Chelicerata</taxon>
        <taxon>Arachnida</taxon>
        <taxon>Acari</taxon>
        <taxon>Parasitiformes</taxon>
        <taxon>Ixodida</taxon>
        <taxon>Ixodoidea</taxon>
        <taxon>Ixodidae</taxon>
        <taxon>Rhipicephalinae</taxon>
        <taxon>Rhipicephalus</taxon>
        <taxon>Boophilus</taxon>
    </lineage>
</organism>
<feature type="transmembrane region" description="Helical" evidence="1">
    <location>
        <begin position="72"/>
        <end position="96"/>
    </location>
</feature>
<reference evidence="2" key="1">
    <citation type="journal article" date="2020" name="Cell">
        <title>Large-Scale Comparative Analyses of Tick Genomes Elucidate Their Genetic Diversity and Vector Capacities.</title>
        <authorList>
            <consortium name="Tick Genome and Microbiome Consortium (TIGMIC)"/>
            <person name="Jia N."/>
            <person name="Wang J."/>
            <person name="Shi W."/>
            <person name="Du L."/>
            <person name="Sun Y."/>
            <person name="Zhan W."/>
            <person name="Jiang J.F."/>
            <person name="Wang Q."/>
            <person name="Zhang B."/>
            <person name="Ji P."/>
            <person name="Bell-Sakyi L."/>
            <person name="Cui X.M."/>
            <person name="Yuan T.T."/>
            <person name="Jiang B.G."/>
            <person name="Yang W.F."/>
            <person name="Lam T.T."/>
            <person name="Chang Q.C."/>
            <person name="Ding S.J."/>
            <person name="Wang X.J."/>
            <person name="Zhu J.G."/>
            <person name="Ruan X.D."/>
            <person name="Zhao L."/>
            <person name="Wei J.T."/>
            <person name="Ye R.Z."/>
            <person name="Que T.C."/>
            <person name="Du C.H."/>
            <person name="Zhou Y.H."/>
            <person name="Cheng J.X."/>
            <person name="Dai P.F."/>
            <person name="Guo W.B."/>
            <person name="Han X.H."/>
            <person name="Huang E.J."/>
            <person name="Li L.F."/>
            <person name="Wei W."/>
            <person name="Gao Y.C."/>
            <person name="Liu J.Z."/>
            <person name="Shao H.Z."/>
            <person name="Wang X."/>
            <person name="Wang C.C."/>
            <person name="Yang T.C."/>
            <person name="Huo Q.B."/>
            <person name="Li W."/>
            <person name="Chen H.Y."/>
            <person name="Chen S.E."/>
            <person name="Zhou L.G."/>
            <person name="Ni X.B."/>
            <person name="Tian J.H."/>
            <person name="Sheng Y."/>
            <person name="Liu T."/>
            <person name="Pan Y.S."/>
            <person name="Xia L.Y."/>
            <person name="Li J."/>
            <person name="Zhao F."/>
            <person name="Cao W.C."/>
        </authorList>
    </citation>
    <scope>NUCLEOTIDE SEQUENCE</scope>
    <source>
        <strain evidence="2">Rmic-2018</strain>
    </source>
</reference>
<name>A0A9J6D2M7_RHIMP</name>
<reference evidence="2" key="2">
    <citation type="submission" date="2021-09" db="EMBL/GenBank/DDBJ databases">
        <authorList>
            <person name="Jia N."/>
            <person name="Wang J."/>
            <person name="Shi W."/>
            <person name="Du L."/>
            <person name="Sun Y."/>
            <person name="Zhan W."/>
            <person name="Jiang J."/>
            <person name="Wang Q."/>
            <person name="Zhang B."/>
            <person name="Ji P."/>
            <person name="Sakyi L.B."/>
            <person name="Cui X."/>
            <person name="Yuan T."/>
            <person name="Jiang B."/>
            <person name="Yang W."/>
            <person name="Lam T.T.-Y."/>
            <person name="Chang Q."/>
            <person name="Ding S."/>
            <person name="Wang X."/>
            <person name="Zhu J."/>
            <person name="Ruan X."/>
            <person name="Zhao L."/>
            <person name="Wei J."/>
            <person name="Que T."/>
            <person name="Du C."/>
            <person name="Cheng J."/>
            <person name="Dai P."/>
            <person name="Han X."/>
            <person name="Huang E."/>
            <person name="Gao Y."/>
            <person name="Liu J."/>
            <person name="Shao H."/>
            <person name="Ye R."/>
            <person name="Li L."/>
            <person name="Wei W."/>
            <person name="Wang X."/>
            <person name="Wang C."/>
            <person name="Huo Q."/>
            <person name="Li W."/>
            <person name="Guo W."/>
            <person name="Chen H."/>
            <person name="Chen S."/>
            <person name="Zhou L."/>
            <person name="Zhou L."/>
            <person name="Ni X."/>
            <person name="Tian J."/>
            <person name="Zhou Y."/>
            <person name="Sheng Y."/>
            <person name="Liu T."/>
            <person name="Pan Y."/>
            <person name="Xia L."/>
            <person name="Li J."/>
            <person name="Zhao F."/>
            <person name="Cao W."/>
        </authorList>
    </citation>
    <scope>NUCLEOTIDE SEQUENCE</scope>
    <source>
        <strain evidence="2">Rmic-2018</strain>
        <tissue evidence="2">Larvae</tissue>
    </source>
</reference>
<accession>A0A9J6D2M7</accession>
<feature type="transmembrane region" description="Helical" evidence="1">
    <location>
        <begin position="42"/>
        <end position="66"/>
    </location>
</feature>
<keyword evidence="3" id="KW-1185">Reference proteome</keyword>
<proteinExistence type="predicted"/>
<keyword evidence="1" id="KW-0812">Transmembrane</keyword>
<dbReference type="AlphaFoldDB" id="A0A9J6D2M7"/>
<evidence type="ECO:0000313" key="2">
    <source>
        <dbReference type="EMBL" id="KAH7986856.1"/>
    </source>
</evidence>
<evidence type="ECO:0000313" key="3">
    <source>
        <dbReference type="Proteomes" id="UP000821866"/>
    </source>
</evidence>